<evidence type="ECO:0000256" key="2">
    <source>
        <dbReference type="ARBA" id="ARBA00022692"/>
    </source>
</evidence>
<feature type="transmembrane region" description="Helical" evidence="5">
    <location>
        <begin position="29"/>
        <end position="46"/>
    </location>
</feature>
<protein>
    <recommendedName>
        <fullName evidence="5">Probable membrane transporter protein</fullName>
    </recommendedName>
</protein>
<keyword evidence="5" id="KW-1003">Cell membrane</keyword>
<keyword evidence="4 5" id="KW-0472">Membrane</keyword>
<sequence>MDLQFIVLTVVLLLFTGAAAGVLAGLLGVGGGIVIVPVLFWLAPFFKVDPMLSMHIAVATSLATIVATSISSARAHYRKGVVDLALLRLWLPGIAIGAASGGLVAKFLNGDALRLIFGVIALIVSVTMVRKEMWVISDSLPKSRAVNGVISYVVGGFSALMGIGGGTLSVPVLSMFGFPIHNAVGTASSFGVAIAASAVGFYVWAGWNLEGLPDGSFGYVNWPAGLIIAAVTVFAAPMGAKFAHAMPKLTLRRCFALFLAITGFKMIM</sequence>
<dbReference type="InterPro" id="IPR002781">
    <property type="entry name" value="TM_pro_TauE-like"/>
</dbReference>
<proteinExistence type="inferred from homology"/>
<accession>A0A3S2VP96</accession>
<keyword evidence="3 5" id="KW-1133">Transmembrane helix</keyword>
<feature type="transmembrane region" description="Helical" evidence="5">
    <location>
        <begin position="149"/>
        <end position="173"/>
    </location>
</feature>
<comment type="subcellular location">
    <subcellularLocation>
        <location evidence="5">Cell membrane</location>
        <topology evidence="5">Multi-pass membrane protein</topology>
    </subcellularLocation>
    <subcellularLocation>
        <location evidence="1">Membrane</location>
        <topology evidence="1">Multi-pass membrane protein</topology>
    </subcellularLocation>
</comment>
<dbReference type="OrthoDB" id="457670at2"/>
<dbReference type="PANTHER" id="PTHR43483">
    <property type="entry name" value="MEMBRANE TRANSPORTER PROTEIN HI_0806-RELATED"/>
    <property type="match status" value="1"/>
</dbReference>
<gene>
    <name evidence="6" type="ORF">EOI86_20245</name>
</gene>
<keyword evidence="2 5" id="KW-0812">Transmembrane</keyword>
<dbReference type="PANTHER" id="PTHR43483:SF3">
    <property type="entry name" value="MEMBRANE TRANSPORTER PROTEIN HI_0806-RELATED"/>
    <property type="match status" value="1"/>
</dbReference>
<dbReference type="EMBL" id="SADE01000003">
    <property type="protein sequence ID" value="RVU35298.1"/>
    <property type="molecule type" value="Genomic_DNA"/>
</dbReference>
<keyword evidence="7" id="KW-1185">Reference proteome</keyword>
<evidence type="ECO:0000256" key="1">
    <source>
        <dbReference type="ARBA" id="ARBA00004141"/>
    </source>
</evidence>
<dbReference type="Proteomes" id="UP000287447">
    <property type="component" value="Unassembled WGS sequence"/>
</dbReference>
<dbReference type="RefSeq" id="WP_127767619.1">
    <property type="nucleotide sequence ID" value="NZ_SADE01000003.1"/>
</dbReference>
<reference evidence="7" key="1">
    <citation type="submission" date="2019-01" db="EMBL/GenBank/DDBJ databases">
        <title>Gri0909 isolated from a small marine red alga.</title>
        <authorList>
            <person name="Kim J."/>
            <person name="Jeong S.E."/>
            <person name="Jeon C.O."/>
        </authorList>
    </citation>
    <scope>NUCLEOTIDE SEQUENCE [LARGE SCALE GENOMIC DNA]</scope>
    <source>
        <strain evidence="7">Gri0909</strain>
    </source>
</reference>
<dbReference type="GO" id="GO:0005886">
    <property type="term" value="C:plasma membrane"/>
    <property type="evidence" value="ECO:0007669"/>
    <property type="project" value="UniProtKB-SubCell"/>
</dbReference>
<dbReference type="AlphaFoldDB" id="A0A3S2VP96"/>
<feature type="transmembrane region" description="Helical" evidence="5">
    <location>
        <begin position="85"/>
        <end position="105"/>
    </location>
</feature>
<evidence type="ECO:0000256" key="3">
    <source>
        <dbReference type="ARBA" id="ARBA00022989"/>
    </source>
</evidence>
<feature type="transmembrane region" description="Helical" evidence="5">
    <location>
        <begin position="185"/>
        <end position="207"/>
    </location>
</feature>
<comment type="similarity">
    <text evidence="5">Belongs to the 4-toluene sulfonate uptake permease (TSUP) (TC 2.A.102) family.</text>
</comment>
<dbReference type="Pfam" id="PF01925">
    <property type="entry name" value="TauE"/>
    <property type="match status" value="1"/>
</dbReference>
<evidence type="ECO:0000313" key="7">
    <source>
        <dbReference type="Proteomes" id="UP000287447"/>
    </source>
</evidence>
<feature type="transmembrane region" description="Helical" evidence="5">
    <location>
        <begin position="112"/>
        <end position="129"/>
    </location>
</feature>
<name>A0A3S2VP96_9PROT</name>
<feature type="transmembrane region" description="Helical" evidence="5">
    <location>
        <begin position="219"/>
        <end position="238"/>
    </location>
</feature>
<comment type="caution">
    <text evidence="6">The sequence shown here is derived from an EMBL/GenBank/DDBJ whole genome shotgun (WGS) entry which is preliminary data.</text>
</comment>
<evidence type="ECO:0000256" key="5">
    <source>
        <dbReference type="RuleBase" id="RU363041"/>
    </source>
</evidence>
<organism evidence="6 7">
    <name type="scientific">Hwanghaeella grinnelliae</name>
    <dbReference type="NCBI Taxonomy" id="2500179"/>
    <lineage>
        <taxon>Bacteria</taxon>
        <taxon>Pseudomonadati</taxon>
        <taxon>Pseudomonadota</taxon>
        <taxon>Alphaproteobacteria</taxon>
        <taxon>Rhodospirillales</taxon>
        <taxon>Rhodospirillaceae</taxon>
        <taxon>Hwanghaeella</taxon>
    </lineage>
</organism>
<evidence type="ECO:0000313" key="6">
    <source>
        <dbReference type="EMBL" id="RVU35298.1"/>
    </source>
</evidence>
<feature type="transmembrane region" description="Helical" evidence="5">
    <location>
        <begin position="53"/>
        <end position="73"/>
    </location>
</feature>
<evidence type="ECO:0000256" key="4">
    <source>
        <dbReference type="ARBA" id="ARBA00023136"/>
    </source>
</evidence>